<sequence length="195" mass="20400">MRYLLAIVLAIGIALGLGGWSAKLAIDGGTNFDTVQLGPWVASPLIGTQDADPYARARLAKLAQLTLGGGEGIMFQAEEDDAGRRLRLECSYLLSGSTPAARFFTVSAHSDTGLVDLPQRGRPGWLTSNALLRGEDNGFTIAVGPSARAGNWLATDGSGPYRLTFALYDTPASAITGAAGLAMPSITRQECRTDG</sequence>
<evidence type="ECO:0000313" key="3">
    <source>
        <dbReference type="Proteomes" id="UP000264310"/>
    </source>
</evidence>
<dbReference type="RefSeq" id="WP_116681870.1">
    <property type="nucleotide sequence ID" value="NZ_QURL01000002.1"/>
</dbReference>
<dbReference type="InterPro" id="IPR037049">
    <property type="entry name" value="DUF1214_C_sf"/>
</dbReference>
<evidence type="ECO:0000259" key="1">
    <source>
        <dbReference type="Pfam" id="PF06742"/>
    </source>
</evidence>
<dbReference type="Pfam" id="PF06742">
    <property type="entry name" value="DUF1214"/>
    <property type="match status" value="1"/>
</dbReference>
<dbReference type="InterPro" id="IPR010621">
    <property type="entry name" value="DUF1214"/>
</dbReference>
<dbReference type="Gene3D" id="2.60.120.600">
    <property type="entry name" value="Domain of unknown function DUF1214, C-terminal domain"/>
    <property type="match status" value="1"/>
</dbReference>
<dbReference type="AlphaFoldDB" id="A0A371X6V4"/>
<evidence type="ECO:0000313" key="2">
    <source>
        <dbReference type="EMBL" id="RFC64972.1"/>
    </source>
</evidence>
<gene>
    <name evidence="2" type="ORF">DYI37_03640</name>
</gene>
<name>A0A371X6V4_9HYPH</name>
<reference evidence="2 3" key="1">
    <citation type="submission" date="2018-08" db="EMBL/GenBank/DDBJ databases">
        <title>Fulvimarina sp. 85, whole genome shotgun sequence.</title>
        <authorList>
            <person name="Tuo L."/>
        </authorList>
    </citation>
    <scope>NUCLEOTIDE SEQUENCE [LARGE SCALE GENOMIC DNA]</scope>
    <source>
        <strain evidence="2 3">85</strain>
    </source>
</reference>
<accession>A0A371X6V4</accession>
<dbReference type="Proteomes" id="UP000264310">
    <property type="component" value="Unassembled WGS sequence"/>
</dbReference>
<dbReference type="PIRSF" id="PIRSF009471">
    <property type="entry name" value="UCP009471"/>
    <property type="match status" value="1"/>
</dbReference>
<keyword evidence="3" id="KW-1185">Reference proteome</keyword>
<comment type="caution">
    <text evidence="2">The sequence shown here is derived from an EMBL/GenBank/DDBJ whole genome shotgun (WGS) entry which is preliminary data.</text>
</comment>
<dbReference type="OrthoDB" id="7837485at2"/>
<dbReference type="EMBL" id="QURL01000002">
    <property type="protein sequence ID" value="RFC64972.1"/>
    <property type="molecule type" value="Genomic_DNA"/>
</dbReference>
<feature type="domain" description="DUF1214" evidence="1">
    <location>
        <begin position="71"/>
        <end position="171"/>
    </location>
</feature>
<dbReference type="SUPFAM" id="SSF160935">
    <property type="entry name" value="VPA0735-like"/>
    <property type="match status" value="1"/>
</dbReference>
<protein>
    <submittedName>
        <fullName evidence="2">DUF1214 domain-containing protein</fullName>
    </submittedName>
</protein>
<organism evidence="2 3">
    <name type="scientific">Fulvimarina endophytica</name>
    <dbReference type="NCBI Taxonomy" id="2293836"/>
    <lineage>
        <taxon>Bacteria</taxon>
        <taxon>Pseudomonadati</taxon>
        <taxon>Pseudomonadota</taxon>
        <taxon>Alphaproteobacteria</taxon>
        <taxon>Hyphomicrobiales</taxon>
        <taxon>Aurantimonadaceae</taxon>
        <taxon>Fulvimarina</taxon>
    </lineage>
</organism>
<dbReference type="InterPro" id="IPR012038">
    <property type="entry name" value="UCP009471"/>
</dbReference>
<proteinExistence type="predicted"/>